<reference evidence="2" key="1">
    <citation type="submission" date="2021-01" db="EMBL/GenBank/DDBJ databases">
        <authorList>
            <person name="Corre E."/>
            <person name="Pelletier E."/>
            <person name="Niang G."/>
            <person name="Scheremetjew M."/>
            <person name="Finn R."/>
            <person name="Kale V."/>
            <person name="Holt S."/>
            <person name="Cochrane G."/>
            <person name="Meng A."/>
            <person name="Brown T."/>
            <person name="Cohen L."/>
        </authorList>
    </citation>
    <scope>NUCLEOTIDE SEQUENCE</scope>
    <source>
        <strain evidence="2">CCMP127</strain>
    </source>
</reference>
<accession>A0A7S3L3G4</accession>
<evidence type="ECO:0000313" key="2">
    <source>
        <dbReference type="EMBL" id="CAE0410224.1"/>
    </source>
</evidence>
<feature type="compositionally biased region" description="Low complexity" evidence="1">
    <location>
        <begin position="120"/>
        <end position="133"/>
    </location>
</feature>
<dbReference type="AlphaFoldDB" id="A0A7S3L3G4"/>
<name>A0A7S3L3G4_9STRA</name>
<sequence length="154" mass="16777">MGSSASTFATVALPIVVYYTISQVVQTLRQKPLQKLPTNKYASSSVQTEESFFATVDKLPLVFSSDKSGTSTTTTASVSCATEKSQEQSMIPLEVYIPVAATTPRTLPPTARLQRQRQNTVTTTAVHPPAAKANSHRWLTPQLEPSTSFQFVQL</sequence>
<protein>
    <submittedName>
        <fullName evidence="2">Uncharacterized protein</fullName>
    </submittedName>
</protein>
<gene>
    <name evidence="2" type="ORF">ACOF00016_LOCUS7748</name>
</gene>
<proteinExistence type="predicted"/>
<organism evidence="2">
    <name type="scientific">Amphora coffeiformis</name>
    <dbReference type="NCBI Taxonomy" id="265554"/>
    <lineage>
        <taxon>Eukaryota</taxon>
        <taxon>Sar</taxon>
        <taxon>Stramenopiles</taxon>
        <taxon>Ochrophyta</taxon>
        <taxon>Bacillariophyta</taxon>
        <taxon>Bacillariophyceae</taxon>
        <taxon>Bacillariophycidae</taxon>
        <taxon>Thalassiophysales</taxon>
        <taxon>Catenulaceae</taxon>
        <taxon>Amphora</taxon>
    </lineage>
</organism>
<evidence type="ECO:0000256" key="1">
    <source>
        <dbReference type="SAM" id="MobiDB-lite"/>
    </source>
</evidence>
<feature type="region of interest" description="Disordered" evidence="1">
    <location>
        <begin position="108"/>
        <end position="138"/>
    </location>
</feature>
<dbReference type="EMBL" id="HBIM01009158">
    <property type="protein sequence ID" value="CAE0410224.1"/>
    <property type="molecule type" value="Transcribed_RNA"/>
</dbReference>